<evidence type="ECO:0000313" key="4">
    <source>
        <dbReference type="Proteomes" id="UP000199603"/>
    </source>
</evidence>
<keyword evidence="1" id="KW-0408">Iron</keyword>
<evidence type="ECO:0000259" key="2">
    <source>
        <dbReference type="SMART" id="SM00899"/>
    </source>
</evidence>
<keyword evidence="4" id="KW-1185">Reference proteome</keyword>
<dbReference type="GO" id="GO:0046914">
    <property type="term" value="F:transition metal ion binding"/>
    <property type="evidence" value="ECO:0007669"/>
    <property type="project" value="InterPro"/>
</dbReference>
<dbReference type="SUPFAM" id="SSF50037">
    <property type="entry name" value="C-terminal domain of transcriptional repressors"/>
    <property type="match status" value="1"/>
</dbReference>
<dbReference type="EMBL" id="FNAG01000001">
    <property type="protein sequence ID" value="SDD16454.1"/>
    <property type="molecule type" value="Genomic_DNA"/>
</dbReference>
<dbReference type="RefSeq" id="WP_091238446.1">
    <property type="nucleotide sequence ID" value="NZ_FNAG01000001.1"/>
</dbReference>
<sequence length="83" mass="8926">MHLDQLSAGQTATVLGVDELPGSTDIIGRRLRELGFVQGEPVRLLTRGPFGAEPLLVQIGYTRFALRRAEAARVQVQIEAAGA</sequence>
<organism evidence="3 4">
    <name type="scientific">Aquimonas voraii</name>
    <dbReference type="NCBI Taxonomy" id="265719"/>
    <lineage>
        <taxon>Bacteria</taxon>
        <taxon>Pseudomonadati</taxon>
        <taxon>Pseudomonadota</taxon>
        <taxon>Gammaproteobacteria</taxon>
        <taxon>Lysobacterales</taxon>
        <taxon>Lysobacteraceae</taxon>
        <taxon>Aquimonas</taxon>
    </lineage>
</organism>
<reference evidence="3 4" key="1">
    <citation type="submission" date="2016-10" db="EMBL/GenBank/DDBJ databases">
        <authorList>
            <person name="de Groot N.N."/>
        </authorList>
    </citation>
    <scope>NUCLEOTIDE SEQUENCE [LARGE SCALE GENOMIC DNA]</scope>
    <source>
        <strain evidence="3 4">DSM 16957</strain>
    </source>
</reference>
<dbReference type="AlphaFoldDB" id="A0A1G6SIF5"/>
<dbReference type="InterPro" id="IPR007167">
    <property type="entry name" value="Fe-transptr_FeoA-like"/>
</dbReference>
<dbReference type="InterPro" id="IPR052713">
    <property type="entry name" value="FeoA"/>
</dbReference>
<protein>
    <submittedName>
        <fullName evidence="3">Ferrous iron transport protein A</fullName>
    </submittedName>
</protein>
<evidence type="ECO:0000313" key="3">
    <source>
        <dbReference type="EMBL" id="SDD16454.1"/>
    </source>
</evidence>
<evidence type="ECO:0000256" key="1">
    <source>
        <dbReference type="ARBA" id="ARBA00023004"/>
    </source>
</evidence>
<feature type="domain" description="Ferrous iron transporter FeoA-like" evidence="2">
    <location>
        <begin position="1"/>
        <end position="78"/>
    </location>
</feature>
<dbReference type="PANTHER" id="PTHR42954:SF2">
    <property type="entry name" value="FE(2+) TRANSPORT PROTEIN A"/>
    <property type="match status" value="1"/>
</dbReference>
<gene>
    <name evidence="3" type="ORF">SAMN04488509_101519</name>
</gene>
<dbReference type="STRING" id="265719.SAMN04488509_101519"/>
<dbReference type="Proteomes" id="UP000199603">
    <property type="component" value="Unassembled WGS sequence"/>
</dbReference>
<dbReference type="InterPro" id="IPR038157">
    <property type="entry name" value="FeoA_core_dom"/>
</dbReference>
<accession>A0A1G6SIF5</accession>
<dbReference type="PANTHER" id="PTHR42954">
    <property type="entry name" value="FE(2+) TRANSPORT PROTEIN A"/>
    <property type="match status" value="1"/>
</dbReference>
<dbReference type="OrthoDB" id="559009at2"/>
<dbReference type="SMART" id="SM00899">
    <property type="entry name" value="FeoA"/>
    <property type="match status" value="1"/>
</dbReference>
<proteinExistence type="predicted"/>
<dbReference type="Pfam" id="PF04023">
    <property type="entry name" value="FeoA"/>
    <property type="match status" value="1"/>
</dbReference>
<dbReference type="InterPro" id="IPR008988">
    <property type="entry name" value="Transcriptional_repressor_C"/>
</dbReference>
<name>A0A1G6SIF5_9GAMM</name>
<dbReference type="Gene3D" id="2.30.30.90">
    <property type="match status" value="1"/>
</dbReference>